<proteinExistence type="predicted"/>
<name>A0A0H4WS26_9BACT</name>
<dbReference type="AlphaFoldDB" id="A0A0H4WS26"/>
<reference evidence="1 2" key="1">
    <citation type="journal article" date="2016" name="PLoS ONE">
        <title>Complete Genome Sequence and Comparative Genomics of a Novel Myxobacterium Myxococcus hansupus.</title>
        <authorList>
            <person name="Sharma G."/>
            <person name="Narwani T."/>
            <person name="Subramanian S."/>
        </authorList>
    </citation>
    <scope>NUCLEOTIDE SEQUENCE [LARGE SCALE GENOMIC DNA]</scope>
    <source>
        <strain evidence="2">mixupus</strain>
    </source>
</reference>
<dbReference type="Proteomes" id="UP000009026">
    <property type="component" value="Chromosome"/>
</dbReference>
<sequence>MPQALQARGVAFNLKRDSVKAPWKILIEKEETAFPALKQSLEQLTPLLLTQYPIERQRDADERARSARDWAAYKDAERARKEAAKNSYPE</sequence>
<dbReference type="KEGG" id="mym:A176_002521"/>
<keyword evidence="2" id="KW-1185">Reference proteome</keyword>
<accession>A0A0H4WS26</accession>
<protein>
    <submittedName>
        <fullName evidence="1">Uncharacterized protein</fullName>
    </submittedName>
</protein>
<organism evidence="1 2">
    <name type="scientific">Pseudomyxococcus hansupus</name>
    <dbReference type="NCBI Taxonomy" id="1297742"/>
    <lineage>
        <taxon>Bacteria</taxon>
        <taxon>Pseudomonadati</taxon>
        <taxon>Myxococcota</taxon>
        <taxon>Myxococcia</taxon>
        <taxon>Myxococcales</taxon>
        <taxon>Cystobacterineae</taxon>
        <taxon>Myxococcaceae</taxon>
        <taxon>Pseudomyxococcus</taxon>
    </lineage>
</organism>
<evidence type="ECO:0000313" key="1">
    <source>
        <dbReference type="EMBL" id="AKQ65609.1"/>
    </source>
</evidence>
<dbReference type="EMBL" id="CP012109">
    <property type="protein sequence ID" value="AKQ65609.1"/>
    <property type="molecule type" value="Genomic_DNA"/>
</dbReference>
<dbReference type="RefSeq" id="WP_002638669.1">
    <property type="nucleotide sequence ID" value="NZ_CP012109.1"/>
</dbReference>
<gene>
    <name evidence="1" type="ORF">A176_002521</name>
</gene>
<dbReference type="PATRIC" id="fig|1297742.4.peg.2547"/>
<evidence type="ECO:0000313" key="2">
    <source>
        <dbReference type="Proteomes" id="UP000009026"/>
    </source>
</evidence>